<dbReference type="Gene3D" id="1.10.3210.10">
    <property type="entry name" value="Hypothetical protein af1432"/>
    <property type="match status" value="1"/>
</dbReference>
<dbReference type="EMBL" id="JAQHXR010000004">
    <property type="protein sequence ID" value="MDA3969478.1"/>
    <property type="molecule type" value="Genomic_DNA"/>
</dbReference>
<keyword evidence="3" id="KW-1185">Reference proteome</keyword>
<dbReference type="InterPro" id="IPR013976">
    <property type="entry name" value="HDOD"/>
</dbReference>
<evidence type="ECO:0000259" key="1">
    <source>
        <dbReference type="PROSITE" id="PS51833"/>
    </source>
</evidence>
<gene>
    <name evidence="2" type="ORF">PF021_07340</name>
</gene>
<sequence length="290" mass="32669">MEIRMNSLLLETINNLPPLPATVSELRDYINTAGDNLELSKVATIISKDPLLIAELLKLANSPYYGISRQISTIPQAVSLLGVSNVKNTILADAVKKKFVVDVSPYGLDTDTFLRYSAEETEFISNWLNKEDKALSDTLIPCAMLLRLGMILLSSILIKSNKDKEFLAENMKNNFQNIHELEDKYCGIDSLSFLGFLFDYWKFDEILIQSVTYINNPHSASSETKKSAYALSIINCLFEPYNPLSSFNCKKAIALIKEAKTQNITFDIENFMEKLPNTAKANLQKEDEEV</sequence>
<evidence type="ECO:0000313" key="2">
    <source>
        <dbReference type="EMBL" id="MDA3969478.1"/>
    </source>
</evidence>
<protein>
    <submittedName>
        <fullName evidence="2">HDOD domain-containing protein</fullName>
    </submittedName>
</protein>
<dbReference type="PANTHER" id="PTHR33525">
    <property type="match status" value="1"/>
</dbReference>
<dbReference type="PROSITE" id="PS51833">
    <property type="entry name" value="HDOD"/>
    <property type="match status" value="1"/>
</dbReference>
<feature type="domain" description="HDOD" evidence="1">
    <location>
        <begin position="16"/>
        <end position="217"/>
    </location>
</feature>
<dbReference type="SUPFAM" id="SSF109604">
    <property type="entry name" value="HD-domain/PDEase-like"/>
    <property type="match status" value="1"/>
</dbReference>
<reference evidence="2 3" key="1">
    <citation type="submission" date="2023-01" db="EMBL/GenBank/DDBJ databases">
        <title>Description of Helicobacter ibis sp. nov. isolated from faecal droppings of black-faced ibis (Theristicus melanopis).</title>
        <authorList>
            <person name="Lopez-Cantillo M."/>
            <person name="Vidal-Veuthey B."/>
            <person name="Mella A."/>
            <person name="De La Haba R."/>
            <person name="Collado L."/>
        </authorList>
    </citation>
    <scope>NUCLEOTIDE SEQUENCE [LARGE SCALE GENOMIC DNA]</scope>
    <source>
        <strain evidence="2 3">A82</strain>
    </source>
</reference>
<accession>A0ABT4VFI4</accession>
<dbReference type="InterPro" id="IPR052340">
    <property type="entry name" value="RNase_Y/CdgJ"/>
</dbReference>
<comment type="caution">
    <text evidence="2">The sequence shown here is derived from an EMBL/GenBank/DDBJ whole genome shotgun (WGS) entry which is preliminary data.</text>
</comment>
<dbReference type="Pfam" id="PF08668">
    <property type="entry name" value="HDOD"/>
    <property type="match status" value="1"/>
</dbReference>
<dbReference type="Proteomes" id="UP001210261">
    <property type="component" value="Unassembled WGS sequence"/>
</dbReference>
<name>A0ABT4VFI4_9HELI</name>
<evidence type="ECO:0000313" key="3">
    <source>
        <dbReference type="Proteomes" id="UP001210261"/>
    </source>
</evidence>
<proteinExistence type="predicted"/>
<dbReference type="PANTHER" id="PTHR33525:SF3">
    <property type="entry name" value="RIBONUCLEASE Y"/>
    <property type="match status" value="1"/>
</dbReference>
<organism evidence="2 3">
    <name type="scientific">Helicobacter ibis</name>
    <dbReference type="NCBI Taxonomy" id="2962633"/>
    <lineage>
        <taxon>Bacteria</taxon>
        <taxon>Pseudomonadati</taxon>
        <taxon>Campylobacterota</taxon>
        <taxon>Epsilonproteobacteria</taxon>
        <taxon>Campylobacterales</taxon>
        <taxon>Helicobacteraceae</taxon>
        <taxon>Helicobacter</taxon>
    </lineage>
</organism>